<accession>A0A803MRS5</accession>
<keyword evidence="9" id="KW-0325">Glycoprotein</keyword>
<dbReference type="Gramene" id="AUR62033976-RA">
    <property type="protein sequence ID" value="AUR62033976-RA:cds"/>
    <property type="gene ID" value="AUR62033976"/>
</dbReference>
<dbReference type="PANTHER" id="PTHR28650:SF1">
    <property type="entry name" value="PHOSPHATIDYLINOSITOL-GLYCAN BIOSYNTHESIS CLASS X PROTEIN"/>
    <property type="match status" value="1"/>
</dbReference>
<evidence type="ECO:0000256" key="4">
    <source>
        <dbReference type="ARBA" id="ARBA00022502"/>
    </source>
</evidence>
<evidence type="ECO:0000256" key="6">
    <source>
        <dbReference type="ARBA" id="ARBA00022824"/>
    </source>
</evidence>
<dbReference type="Pfam" id="PF08320">
    <property type="entry name" value="PIG-X"/>
    <property type="match status" value="1"/>
</dbReference>
<keyword evidence="7 10" id="KW-1133">Transmembrane helix</keyword>
<dbReference type="GO" id="GO:0005789">
    <property type="term" value="C:endoplasmic reticulum membrane"/>
    <property type="evidence" value="ECO:0007669"/>
    <property type="project" value="UniProtKB-SubCell"/>
</dbReference>
<protein>
    <recommendedName>
        <fullName evidence="13">Phosphatidylinositol-glycan biosynthesis class X protein</fullName>
    </recommendedName>
</protein>
<reference evidence="11" key="1">
    <citation type="journal article" date="2017" name="Nature">
        <title>The genome of Chenopodium quinoa.</title>
        <authorList>
            <person name="Jarvis D.E."/>
            <person name="Ho Y.S."/>
            <person name="Lightfoot D.J."/>
            <person name="Schmoeckel S.M."/>
            <person name="Li B."/>
            <person name="Borm T.J.A."/>
            <person name="Ohyanagi H."/>
            <person name="Mineta K."/>
            <person name="Michell C.T."/>
            <person name="Saber N."/>
            <person name="Kharbatia N.M."/>
            <person name="Rupper R.R."/>
            <person name="Sharp A.R."/>
            <person name="Dally N."/>
            <person name="Boughton B.A."/>
            <person name="Woo Y.H."/>
            <person name="Gao G."/>
            <person name="Schijlen E.G.W.M."/>
            <person name="Guo X."/>
            <person name="Momin A.A."/>
            <person name="Negrao S."/>
            <person name="Al-Babili S."/>
            <person name="Gehring C."/>
            <person name="Roessner U."/>
            <person name="Jung C."/>
            <person name="Murphy K."/>
            <person name="Arold S.T."/>
            <person name="Gojobori T."/>
            <person name="van der Linden C.G."/>
            <person name="van Loo E.N."/>
            <person name="Jellen E.N."/>
            <person name="Maughan P.J."/>
            <person name="Tester M."/>
        </authorList>
    </citation>
    <scope>NUCLEOTIDE SEQUENCE [LARGE SCALE GENOMIC DNA]</scope>
    <source>
        <strain evidence="11">cv. PI 614886</strain>
    </source>
</reference>
<comment type="subcellular location">
    <subcellularLocation>
        <location evidence="1">Endoplasmic reticulum membrane</location>
        <topology evidence="1">Single-pass membrane protein</topology>
    </subcellularLocation>
</comment>
<reference evidence="11" key="2">
    <citation type="submission" date="2021-03" db="UniProtKB">
        <authorList>
            <consortium name="EnsemblPlants"/>
        </authorList>
    </citation>
    <scope>IDENTIFICATION</scope>
</reference>
<proteinExistence type="inferred from homology"/>
<dbReference type="UniPathway" id="UPA00196"/>
<evidence type="ECO:0000256" key="7">
    <source>
        <dbReference type="ARBA" id="ARBA00022989"/>
    </source>
</evidence>
<sequence length="277" mass="31077">METLHEYNDNTQKHSMNSLPCFARYVLESFSKEYESFTDSNFLEYMEQKILVRSEPTFFKLLNLERRLIGEGSHRRLSSSFKISVQPDLIGDFSSQICELVIIERLPSGVFADPFELQHLRDRGVFKDASVFGDTNLELPSFLSNQSVVEVHLDAALNNSAGQETVLEFKIEIPLHARYSPLEDSGYSKVRFGAPDLFLYCKLHGKSPAQSCSLLPITSSGSLELDDIVWTIPAGIKAHSRMVSVVTFMSALLSATFIIIASLQSSPMKHNGRSKQS</sequence>
<evidence type="ECO:0000256" key="5">
    <source>
        <dbReference type="ARBA" id="ARBA00022692"/>
    </source>
</evidence>
<comment type="similarity">
    <text evidence="3">Belongs to the PIGX family.</text>
</comment>
<keyword evidence="8 10" id="KW-0472">Membrane</keyword>
<keyword evidence="6" id="KW-0256">Endoplasmic reticulum</keyword>
<keyword evidence="4" id="KW-0337">GPI-anchor biosynthesis</keyword>
<evidence type="ECO:0008006" key="13">
    <source>
        <dbReference type="Google" id="ProtNLM"/>
    </source>
</evidence>
<evidence type="ECO:0000256" key="8">
    <source>
        <dbReference type="ARBA" id="ARBA00023136"/>
    </source>
</evidence>
<evidence type="ECO:0000256" key="2">
    <source>
        <dbReference type="ARBA" id="ARBA00004687"/>
    </source>
</evidence>
<dbReference type="EnsemblPlants" id="AUR62033976-RA">
    <property type="protein sequence ID" value="AUR62033976-RA:cds"/>
    <property type="gene ID" value="AUR62033976"/>
</dbReference>
<dbReference type="AlphaFoldDB" id="A0A803MRS5"/>
<evidence type="ECO:0000256" key="9">
    <source>
        <dbReference type="ARBA" id="ARBA00023180"/>
    </source>
</evidence>
<keyword evidence="12" id="KW-1185">Reference proteome</keyword>
<keyword evidence="5 10" id="KW-0812">Transmembrane</keyword>
<evidence type="ECO:0000256" key="10">
    <source>
        <dbReference type="SAM" id="Phobius"/>
    </source>
</evidence>
<comment type="pathway">
    <text evidence="2">Glycolipid biosynthesis; glycosylphosphatidylinositol-anchor biosynthesis.</text>
</comment>
<evidence type="ECO:0000313" key="11">
    <source>
        <dbReference type="EnsemblPlants" id="AUR62033976-RA:cds"/>
    </source>
</evidence>
<dbReference type="InterPro" id="IPR040039">
    <property type="entry name" value="PIGX"/>
</dbReference>
<dbReference type="PANTHER" id="PTHR28650">
    <property type="entry name" value="PHOSPHATIDYLINOSITOL-GLYCAN BIOSYNTHESIS CLASS X PROTEIN"/>
    <property type="match status" value="1"/>
</dbReference>
<name>A0A803MRS5_CHEQI</name>
<dbReference type="SMART" id="SM00780">
    <property type="entry name" value="PIG-X"/>
    <property type="match status" value="1"/>
</dbReference>
<evidence type="ECO:0000256" key="1">
    <source>
        <dbReference type="ARBA" id="ARBA00004389"/>
    </source>
</evidence>
<dbReference type="GO" id="GO:0006506">
    <property type="term" value="P:GPI anchor biosynthetic process"/>
    <property type="evidence" value="ECO:0007669"/>
    <property type="project" value="UniProtKB-UniPathway"/>
</dbReference>
<dbReference type="Proteomes" id="UP000596660">
    <property type="component" value="Unplaced"/>
</dbReference>
<organism evidence="11 12">
    <name type="scientific">Chenopodium quinoa</name>
    <name type="common">Quinoa</name>
    <dbReference type="NCBI Taxonomy" id="63459"/>
    <lineage>
        <taxon>Eukaryota</taxon>
        <taxon>Viridiplantae</taxon>
        <taxon>Streptophyta</taxon>
        <taxon>Embryophyta</taxon>
        <taxon>Tracheophyta</taxon>
        <taxon>Spermatophyta</taxon>
        <taxon>Magnoliopsida</taxon>
        <taxon>eudicotyledons</taxon>
        <taxon>Gunneridae</taxon>
        <taxon>Pentapetalae</taxon>
        <taxon>Caryophyllales</taxon>
        <taxon>Chenopodiaceae</taxon>
        <taxon>Chenopodioideae</taxon>
        <taxon>Atripliceae</taxon>
        <taxon>Chenopodium</taxon>
    </lineage>
</organism>
<feature type="transmembrane region" description="Helical" evidence="10">
    <location>
        <begin position="242"/>
        <end position="263"/>
    </location>
</feature>
<evidence type="ECO:0000313" key="12">
    <source>
        <dbReference type="Proteomes" id="UP000596660"/>
    </source>
</evidence>
<evidence type="ECO:0000256" key="3">
    <source>
        <dbReference type="ARBA" id="ARBA00010345"/>
    </source>
</evidence>
<dbReference type="OMA" id="VWEVPCG"/>
<dbReference type="InterPro" id="IPR013233">
    <property type="entry name" value="PIG-X/PBN1"/>
</dbReference>